<evidence type="ECO:0000256" key="2">
    <source>
        <dbReference type="SAM" id="MobiDB-lite"/>
    </source>
</evidence>
<keyword evidence="5" id="KW-1185">Reference proteome</keyword>
<protein>
    <submittedName>
        <fullName evidence="4">Uncharacterized protein</fullName>
    </submittedName>
</protein>
<dbReference type="EnsemblPlants" id="Zm00001eb176590_T002">
    <property type="protein sequence ID" value="Zm00001eb176590_P002"/>
    <property type="gene ID" value="Zm00001eb176590"/>
</dbReference>
<keyword evidence="3" id="KW-1133">Transmembrane helix</keyword>
<proteinExistence type="predicted"/>
<feature type="transmembrane region" description="Helical" evidence="3">
    <location>
        <begin position="96"/>
        <end position="114"/>
    </location>
</feature>
<accession>A0A804NPQ9</accession>
<dbReference type="OrthoDB" id="437960at2759"/>
<organism evidence="4 5">
    <name type="scientific">Zea mays</name>
    <name type="common">Maize</name>
    <dbReference type="NCBI Taxonomy" id="4577"/>
    <lineage>
        <taxon>Eukaryota</taxon>
        <taxon>Viridiplantae</taxon>
        <taxon>Streptophyta</taxon>
        <taxon>Embryophyta</taxon>
        <taxon>Tracheophyta</taxon>
        <taxon>Spermatophyta</taxon>
        <taxon>Magnoliopsida</taxon>
        <taxon>Liliopsida</taxon>
        <taxon>Poales</taxon>
        <taxon>Poaceae</taxon>
        <taxon>PACMAD clade</taxon>
        <taxon>Panicoideae</taxon>
        <taxon>Andropogonodae</taxon>
        <taxon>Andropogoneae</taxon>
        <taxon>Tripsacinae</taxon>
        <taxon>Zea</taxon>
    </lineage>
</organism>
<dbReference type="Gene3D" id="2.20.110.10">
    <property type="entry name" value="Histone H3 K4-specific methyltransferase SET7/9 N-terminal domain"/>
    <property type="match status" value="2"/>
</dbReference>
<feature type="region of interest" description="Disordered" evidence="2">
    <location>
        <begin position="1"/>
        <end position="48"/>
    </location>
</feature>
<dbReference type="FunFam" id="2.20.110.10:FF:000002">
    <property type="entry name" value="Phosphatidylinositol 4-phosphate 5-kinase 8"/>
    <property type="match status" value="2"/>
</dbReference>
<name>A0A804NPQ9_MAIZE</name>
<dbReference type="PANTHER" id="PTHR23084">
    <property type="entry name" value="PHOSPHATIDYLINOSITOL-4-PHOSPHATE 5-KINASE RELATED"/>
    <property type="match status" value="1"/>
</dbReference>
<feature type="transmembrane region" description="Helical" evidence="3">
    <location>
        <begin position="72"/>
        <end position="90"/>
    </location>
</feature>
<dbReference type="SMART" id="SM00698">
    <property type="entry name" value="MORN"/>
    <property type="match status" value="5"/>
</dbReference>
<dbReference type="Proteomes" id="UP000007305">
    <property type="component" value="Chromosome 4"/>
</dbReference>
<evidence type="ECO:0000313" key="5">
    <source>
        <dbReference type="Proteomes" id="UP000007305"/>
    </source>
</evidence>
<dbReference type="Pfam" id="PF02493">
    <property type="entry name" value="MORN"/>
    <property type="match status" value="5"/>
</dbReference>
<evidence type="ECO:0000256" key="1">
    <source>
        <dbReference type="ARBA" id="ARBA00022737"/>
    </source>
</evidence>
<dbReference type="InterPro" id="IPR003409">
    <property type="entry name" value="MORN"/>
</dbReference>
<evidence type="ECO:0000313" key="4">
    <source>
        <dbReference type="EnsemblPlants" id="Zm00001eb176590_P002"/>
    </source>
</evidence>
<dbReference type="AlphaFoldDB" id="A0A804NPQ9"/>
<reference evidence="4" key="2">
    <citation type="submission" date="2019-07" db="EMBL/GenBank/DDBJ databases">
        <authorList>
            <person name="Seetharam A."/>
            <person name="Woodhouse M."/>
            <person name="Cannon E."/>
        </authorList>
    </citation>
    <scope>NUCLEOTIDE SEQUENCE [LARGE SCALE GENOMIC DNA]</scope>
    <source>
        <strain evidence="4">cv. B73</strain>
    </source>
</reference>
<dbReference type="SUPFAM" id="SSF82185">
    <property type="entry name" value="Histone H3 K4-specific methyltransferase SET7/9 N-terminal domain"/>
    <property type="match status" value="1"/>
</dbReference>
<keyword evidence="3" id="KW-0472">Membrane</keyword>
<dbReference type="GeneID" id="103653290"/>
<gene>
    <name evidence="4" type="primary">LOC103653290</name>
</gene>
<evidence type="ECO:0000256" key="3">
    <source>
        <dbReference type="SAM" id="Phobius"/>
    </source>
</evidence>
<reference evidence="5" key="1">
    <citation type="journal article" date="2009" name="Science">
        <title>The B73 maize genome: complexity, diversity, and dynamics.</title>
        <authorList>
            <person name="Schnable P.S."/>
            <person name="Ware D."/>
            <person name="Fulton R.S."/>
            <person name="Stein J.C."/>
            <person name="Wei F."/>
            <person name="Pasternak S."/>
            <person name="Liang C."/>
            <person name="Zhang J."/>
            <person name="Fulton L."/>
            <person name="Graves T.A."/>
            <person name="Minx P."/>
            <person name="Reily A.D."/>
            <person name="Courtney L."/>
            <person name="Kruchowski S.S."/>
            <person name="Tomlinson C."/>
            <person name="Strong C."/>
            <person name="Delehaunty K."/>
            <person name="Fronick C."/>
            <person name="Courtney B."/>
            <person name="Rock S.M."/>
            <person name="Belter E."/>
            <person name="Du F."/>
            <person name="Kim K."/>
            <person name="Abbott R.M."/>
            <person name="Cotton M."/>
            <person name="Levy A."/>
            <person name="Marchetto P."/>
            <person name="Ochoa K."/>
            <person name="Jackson S.M."/>
            <person name="Gillam B."/>
            <person name="Chen W."/>
            <person name="Yan L."/>
            <person name="Higginbotham J."/>
            <person name="Cardenas M."/>
            <person name="Waligorski J."/>
            <person name="Applebaum E."/>
            <person name="Phelps L."/>
            <person name="Falcone J."/>
            <person name="Kanchi K."/>
            <person name="Thane T."/>
            <person name="Scimone A."/>
            <person name="Thane N."/>
            <person name="Henke J."/>
            <person name="Wang T."/>
            <person name="Ruppert J."/>
            <person name="Shah N."/>
            <person name="Rotter K."/>
            <person name="Hodges J."/>
            <person name="Ingenthron E."/>
            <person name="Cordes M."/>
            <person name="Kohlberg S."/>
            <person name="Sgro J."/>
            <person name="Delgado B."/>
            <person name="Mead K."/>
            <person name="Chinwalla A."/>
            <person name="Leonard S."/>
            <person name="Crouse K."/>
            <person name="Collura K."/>
            <person name="Kudrna D."/>
            <person name="Currie J."/>
            <person name="He R."/>
            <person name="Angelova A."/>
            <person name="Rajasekar S."/>
            <person name="Mueller T."/>
            <person name="Lomeli R."/>
            <person name="Scara G."/>
            <person name="Ko A."/>
            <person name="Delaney K."/>
            <person name="Wissotski M."/>
            <person name="Lopez G."/>
            <person name="Campos D."/>
            <person name="Braidotti M."/>
            <person name="Ashley E."/>
            <person name="Golser W."/>
            <person name="Kim H."/>
            <person name="Lee S."/>
            <person name="Lin J."/>
            <person name="Dujmic Z."/>
            <person name="Kim W."/>
            <person name="Talag J."/>
            <person name="Zuccolo A."/>
            <person name="Fan C."/>
            <person name="Sebastian A."/>
            <person name="Kramer M."/>
            <person name="Spiegel L."/>
            <person name="Nascimento L."/>
            <person name="Zutavern T."/>
            <person name="Miller B."/>
            <person name="Ambroise C."/>
            <person name="Muller S."/>
            <person name="Spooner W."/>
            <person name="Narechania A."/>
            <person name="Ren L."/>
            <person name="Wei S."/>
            <person name="Kumari S."/>
            <person name="Faga B."/>
            <person name="Levy M.J."/>
            <person name="McMahan L."/>
            <person name="Van Buren P."/>
            <person name="Vaughn M.W."/>
            <person name="Ying K."/>
            <person name="Yeh C.-T."/>
            <person name="Emrich S.J."/>
            <person name="Jia Y."/>
            <person name="Kalyanaraman A."/>
            <person name="Hsia A.-P."/>
            <person name="Barbazuk W.B."/>
            <person name="Baucom R.S."/>
            <person name="Brutnell T.P."/>
            <person name="Carpita N.C."/>
            <person name="Chaparro C."/>
            <person name="Chia J.-M."/>
            <person name="Deragon J.-M."/>
            <person name="Estill J.C."/>
            <person name="Fu Y."/>
            <person name="Jeddeloh J.A."/>
            <person name="Han Y."/>
            <person name="Lee H."/>
            <person name="Li P."/>
            <person name="Lisch D.R."/>
            <person name="Liu S."/>
            <person name="Liu Z."/>
            <person name="Nagel D.H."/>
            <person name="McCann M.C."/>
            <person name="SanMiguel P."/>
            <person name="Myers A.M."/>
            <person name="Nettleton D."/>
            <person name="Nguyen J."/>
            <person name="Penning B.W."/>
            <person name="Ponnala L."/>
            <person name="Schneider K.L."/>
            <person name="Schwartz D.C."/>
            <person name="Sharma A."/>
            <person name="Soderlund C."/>
            <person name="Springer N.M."/>
            <person name="Sun Q."/>
            <person name="Wang H."/>
            <person name="Waterman M."/>
            <person name="Westerman R."/>
            <person name="Wolfgruber T.K."/>
            <person name="Yang L."/>
            <person name="Yu Y."/>
            <person name="Zhang L."/>
            <person name="Zhou S."/>
            <person name="Zhu Q."/>
            <person name="Bennetzen J.L."/>
            <person name="Dawe R.K."/>
            <person name="Jiang J."/>
            <person name="Jiang N."/>
            <person name="Presting G.G."/>
            <person name="Wessler S.R."/>
            <person name="Aluru S."/>
            <person name="Martienssen R.A."/>
            <person name="Clifton S.W."/>
            <person name="McCombie W.R."/>
            <person name="Wing R.A."/>
            <person name="Wilson R.K."/>
        </authorList>
    </citation>
    <scope>NUCLEOTIDE SEQUENCE [LARGE SCALE GENOMIC DNA]</scope>
    <source>
        <strain evidence="5">cv. B73</strain>
    </source>
</reference>
<keyword evidence="3" id="KW-0812">Transmembrane</keyword>
<keyword evidence="1" id="KW-0677">Repeat</keyword>
<dbReference type="GO" id="GO:0016020">
    <property type="term" value="C:membrane"/>
    <property type="evidence" value="ECO:0007669"/>
    <property type="project" value="UniProtKB-ARBA"/>
</dbReference>
<sequence>MDGHGGGAGKLTRTPSSLLRSPTMRAGPGTASFHALDDPEPDDKKAQAPLGKPRALLRRAHHRFRPGPAQSALLLLLPVLALAALLMRGGDGGHHLALLAAAAGFALAAAAAVARLRGARPRSPALEASVRWFIGEDDDEEQRDWKRRAGLGLGLGLGRRAEVREGVEFYSNGDRYEGEFHGGRCSGSGVYSFFGKGKYEGDWVDGKYDGHGVESWARGSRYRGQYRQGLRHGHGVYRFYSGDDYAGEWAGGQSHGIGAQTCSDGSTYAGEFKCGVKHGLGCYHFRTKSSAGTAICTRGSTSQTRSRVSVRTDSPMDTATRDLGTKERNRGSGCTYLGVGMNEPGSGILEF</sequence>
<reference evidence="4" key="3">
    <citation type="submission" date="2021-05" db="UniProtKB">
        <authorList>
            <consortium name="EnsemblPlants"/>
        </authorList>
    </citation>
    <scope>IDENTIFICATION</scope>
    <source>
        <strain evidence="4">cv. B73</strain>
    </source>
</reference>
<dbReference type="PANTHER" id="PTHR23084:SF254">
    <property type="entry name" value="OS08G0469700 PROTEIN"/>
    <property type="match status" value="1"/>
</dbReference>
<dbReference type="Gramene" id="Zm00001eb176590_T002">
    <property type="protein sequence ID" value="Zm00001eb176590_P002"/>
    <property type="gene ID" value="Zm00001eb176590"/>
</dbReference>
<dbReference type="RefSeq" id="XP_023157996.1">
    <property type="nucleotide sequence ID" value="XM_023302228.1"/>
</dbReference>